<comment type="similarity">
    <text evidence="1">Belongs to the IPP transferase family.</text>
</comment>
<dbReference type="PANTHER" id="PTHR11088:SF86">
    <property type="entry name" value="ADENYLATE ISOPENTENYLTRANSFERASE 4-RELATED"/>
    <property type="match status" value="1"/>
</dbReference>
<dbReference type="Gene3D" id="1.10.287.890">
    <property type="entry name" value="Crystal structure of tRNA isopentenylpyrophosphate transferase (bh2366) domain"/>
    <property type="match status" value="1"/>
</dbReference>
<dbReference type="STRING" id="81985.R0GSJ0"/>
<accession>R0GSJ0</accession>
<dbReference type="GO" id="GO:0052381">
    <property type="term" value="F:tRNA dimethylallyltransferase activity"/>
    <property type="evidence" value="ECO:0007669"/>
    <property type="project" value="TreeGrafter"/>
</dbReference>
<dbReference type="KEGG" id="crb:17899213"/>
<proteinExistence type="inferred from homology"/>
<evidence type="ECO:0000313" key="7">
    <source>
        <dbReference type="Proteomes" id="UP000029121"/>
    </source>
</evidence>
<dbReference type="PANTHER" id="PTHR11088">
    <property type="entry name" value="TRNA DIMETHYLALLYLTRANSFERASE"/>
    <property type="match status" value="1"/>
</dbReference>
<dbReference type="GO" id="GO:0005739">
    <property type="term" value="C:mitochondrion"/>
    <property type="evidence" value="ECO:0007669"/>
    <property type="project" value="TreeGrafter"/>
</dbReference>
<keyword evidence="4" id="KW-0547">Nucleotide-binding</keyword>
<protein>
    <recommendedName>
        <fullName evidence="8">Adenylate isopentenyltransferase</fullName>
    </recommendedName>
</protein>
<dbReference type="Pfam" id="PF01715">
    <property type="entry name" value="IPPT"/>
    <property type="match status" value="2"/>
</dbReference>
<organism evidence="6 7">
    <name type="scientific">Capsella rubella</name>
    <dbReference type="NCBI Taxonomy" id="81985"/>
    <lineage>
        <taxon>Eukaryota</taxon>
        <taxon>Viridiplantae</taxon>
        <taxon>Streptophyta</taxon>
        <taxon>Embryophyta</taxon>
        <taxon>Tracheophyta</taxon>
        <taxon>Spermatophyta</taxon>
        <taxon>Magnoliopsida</taxon>
        <taxon>eudicotyledons</taxon>
        <taxon>Gunneridae</taxon>
        <taxon>Pentapetalae</taxon>
        <taxon>rosids</taxon>
        <taxon>malvids</taxon>
        <taxon>Brassicales</taxon>
        <taxon>Brassicaceae</taxon>
        <taxon>Camelineae</taxon>
        <taxon>Capsella</taxon>
    </lineage>
</organism>
<reference evidence="7" key="1">
    <citation type="journal article" date="2013" name="Nat. Genet.">
        <title>The Capsella rubella genome and the genomic consequences of rapid mating system evolution.</title>
        <authorList>
            <person name="Slotte T."/>
            <person name="Hazzouri K.M."/>
            <person name="Agren J.A."/>
            <person name="Koenig D."/>
            <person name="Maumus F."/>
            <person name="Guo Y.L."/>
            <person name="Steige K."/>
            <person name="Platts A.E."/>
            <person name="Escobar J.S."/>
            <person name="Newman L.K."/>
            <person name="Wang W."/>
            <person name="Mandakova T."/>
            <person name="Vello E."/>
            <person name="Smith L.M."/>
            <person name="Henz S.R."/>
            <person name="Steffen J."/>
            <person name="Takuno S."/>
            <person name="Brandvain Y."/>
            <person name="Coop G."/>
            <person name="Andolfatto P."/>
            <person name="Hu T.T."/>
            <person name="Blanchette M."/>
            <person name="Clark R.M."/>
            <person name="Quesneville H."/>
            <person name="Nordborg M."/>
            <person name="Gaut B.S."/>
            <person name="Lysak M.A."/>
            <person name="Jenkins J."/>
            <person name="Grimwood J."/>
            <person name="Chapman J."/>
            <person name="Prochnik S."/>
            <person name="Shu S."/>
            <person name="Rokhsar D."/>
            <person name="Schmutz J."/>
            <person name="Weigel D."/>
            <person name="Wright S.I."/>
        </authorList>
    </citation>
    <scope>NUCLEOTIDE SEQUENCE [LARGE SCALE GENOMIC DNA]</scope>
    <source>
        <strain evidence="7">cv. Monte Gargano</strain>
    </source>
</reference>
<dbReference type="AlphaFoldDB" id="R0GSJ0"/>
<evidence type="ECO:0000256" key="5">
    <source>
        <dbReference type="ARBA" id="ARBA00022840"/>
    </source>
</evidence>
<keyword evidence="5" id="KW-0067">ATP-binding</keyword>
<evidence type="ECO:0000256" key="1">
    <source>
        <dbReference type="ARBA" id="ARBA00005842"/>
    </source>
</evidence>
<dbReference type="Proteomes" id="UP000029121">
    <property type="component" value="Unassembled WGS sequence"/>
</dbReference>
<dbReference type="EMBL" id="KB870805">
    <property type="protein sequence ID" value="EOA38892.1"/>
    <property type="molecule type" value="Genomic_DNA"/>
</dbReference>
<evidence type="ECO:0000256" key="4">
    <source>
        <dbReference type="ARBA" id="ARBA00022741"/>
    </source>
</evidence>
<keyword evidence="3" id="KW-0203">Cytokinin biosynthesis</keyword>
<dbReference type="GO" id="GO:0009691">
    <property type="term" value="P:cytokinin biosynthetic process"/>
    <property type="evidence" value="ECO:0007669"/>
    <property type="project" value="UniProtKB-KW"/>
</dbReference>
<dbReference type="eggNOG" id="KOG1384">
    <property type="taxonomic scope" value="Eukaryota"/>
</dbReference>
<dbReference type="GO" id="GO:0005524">
    <property type="term" value="F:ATP binding"/>
    <property type="evidence" value="ECO:0007669"/>
    <property type="project" value="UniProtKB-KW"/>
</dbReference>
<keyword evidence="7" id="KW-1185">Reference proteome</keyword>
<dbReference type="GO" id="GO:0009824">
    <property type="term" value="F:AMP dimethylallyltransferase activity"/>
    <property type="evidence" value="ECO:0007669"/>
    <property type="project" value="TreeGrafter"/>
</dbReference>
<sequence length="339" mass="37732">MAELTFSSPSCHALLSTVTTISRRPRSVTMCMDQSRPNVPKDKVVLITGTTGTGKSRLSVDLANHFTGEIINSDKMQVYSGLEIATNLIPDDEQGGVPHHLLGEFHPEDGELSPAEFRSLATLSISNVVSRGKLPIIVGGSNSFNHALLVERFDPETDPFAPTSSLSTICSDLRYNCCIFWVDVSEPVLFQHLCNRVDKMIDSGLVEQLAAFYDPIVDSGPRLGVRKTIGVEEFDRYFRVYPREMNKGTWDLGRKIAYEEAVKGMKERTCRLVKIQKEKIMKLIRGGWEIKRLDATAAIMAGLNKRSGKLGEGMSSDEIWEKDVFNVSVDTVKRFLLEG</sequence>
<name>R0GSJ0_9BRAS</name>
<dbReference type="GO" id="GO:0006400">
    <property type="term" value="P:tRNA modification"/>
    <property type="evidence" value="ECO:0007669"/>
    <property type="project" value="TreeGrafter"/>
</dbReference>
<dbReference type="InterPro" id="IPR039657">
    <property type="entry name" value="Dimethylallyltransferase"/>
</dbReference>
<evidence type="ECO:0000313" key="6">
    <source>
        <dbReference type="EMBL" id="EOA38892.1"/>
    </source>
</evidence>
<evidence type="ECO:0000256" key="3">
    <source>
        <dbReference type="ARBA" id="ARBA00022712"/>
    </source>
</evidence>
<evidence type="ECO:0000256" key="2">
    <source>
        <dbReference type="ARBA" id="ARBA00022679"/>
    </source>
</evidence>
<dbReference type="SUPFAM" id="SSF52540">
    <property type="entry name" value="P-loop containing nucleoside triphosphate hydrolases"/>
    <property type="match status" value="1"/>
</dbReference>
<evidence type="ECO:0008006" key="8">
    <source>
        <dbReference type="Google" id="ProtNLM"/>
    </source>
</evidence>
<dbReference type="Gene3D" id="3.40.50.300">
    <property type="entry name" value="P-loop containing nucleotide triphosphate hydrolases"/>
    <property type="match status" value="1"/>
</dbReference>
<gene>
    <name evidence="6" type="ORF">CARUB_v10011273mg</name>
</gene>
<dbReference type="InterPro" id="IPR027417">
    <property type="entry name" value="P-loop_NTPase"/>
</dbReference>
<dbReference type="OrthoDB" id="775260at2759"/>
<keyword evidence="2" id="KW-0808">Transferase</keyword>